<gene>
    <name evidence="6" type="ORF">PROFUN_04101</name>
</gene>
<keyword evidence="1 2" id="KW-0344">Guanine-nucleotide releasing factor</keyword>
<feature type="compositionally biased region" description="Low complexity" evidence="3">
    <location>
        <begin position="181"/>
        <end position="193"/>
    </location>
</feature>
<proteinExistence type="predicted"/>
<dbReference type="InterPro" id="IPR023578">
    <property type="entry name" value="Ras_GEF_dom_sf"/>
</dbReference>
<dbReference type="PROSITE" id="PS50009">
    <property type="entry name" value="RASGEF_CAT"/>
    <property type="match status" value="1"/>
</dbReference>
<dbReference type="InterPro" id="IPR037045">
    <property type="entry name" value="S8pro/Inhibitor_I9_sf"/>
</dbReference>
<feature type="domain" description="Ras-GEF" evidence="4">
    <location>
        <begin position="988"/>
        <end position="1215"/>
    </location>
</feature>
<dbReference type="InterPro" id="IPR010259">
    <property type="entry name" value="S8pro/Inhibitor_I9"/>
</dbReference>
<feature type="region of interest" description="Disordered" evidence="3">
    <location>
        <begin position="281"/>
        <end position="300"/>
    </location>
</feature>
<feature type="region of interest" description="Disordered" evidence="3">
    <location>
        <begin position="78"/>
        <end position="98"/>
    </location>
</feature>
<dbReference type="GO" id="GO:0007265">
    <property type="term" value="P:Ras protein signal transduction"/>
    <property type="evidence" value="ECO:0007669"/>
    <property type="project" value="TreeGrafter"/>
</dbReference>
<dbReference type="OrthoDB" id="546434at2759"/>
<evidence type="ECO:0000313" key="7">
    <source>
        <dbReference type="Proteomes" id="UP000241769"/>
    </source>
</evidence>
<dbReference type="SUPFAM" id="SSF117281">
    <property type="entry name" value="Kelch motif"/>
    <property type="match status" value="2"/>
</dbReference>
<dbReference type="EMBL" id="MDYQ01000069">
    <property type="protein sequence ID" value="PRP84110.1"/>
    <property type="molecule type" value="Genomic_DNA"/>
</dbReference>
<dbReference type="InterPro" id="IPR036964">
    <property type="entry name" value="RASGEF_cat_dom_sf"/>
</dbReference>
<feature type="region of interest" description="Disordered" evidence="3">
    <location>
        <begin position="217"/>
        <end position="271"/>
    </location>
</feature>
<dbReference type="SUPFAM" id="SSF54897">
    <property type="entry name" value="Protease propeptides/inhibitors"/>
    <property type="match status" value="1"/>
</dbReference>
<dbReference type="PROSITE" id="PS50212">
    <property type="entry name" value="RASGEF_NTER"/>
    <property type="match status" value="1"/>
</dbReference>
<dbReference type="SMART" id="SM00229">
    <property type="entry name" value="RasGEFN"/>
    <property type="match status" value="1"/>
</dbReference>
<dbReference type="InterPro" id="IPR001895">
    <property type="entry name" value="RASGEF_cat_dom"/>
</dbReference>
<evidence type="ECO:0000256" key="3">
    <source>
        <dbReference type="SAM" id="MobiDB-lite"/>
    </source>
</evidence>
<feature type="compositionally biased region" description="Polar residues" evidence="3">
    <location>
        <begin position="252"/>
        <end position="271"/>
    </location>
</feature>
<dbReference type="PANTHER" id="PTHR23113:SF366">
    <property type="entry name" value="RAS GUANINE NUCLEOTIDE EXCHANGE FACTOR R"/>
    <property type="match status" value="1"/>
</dbReference>
<feature type="domain" description="N-terminal Ras-GEF" evidence="5">
    <location>
        <begin position="822"/>
        <end position="954"/>
    </location>
</feature>
<organism evidence="6 7">
    <name type="scientific">Planoprotostelium fungivorum</name>
    <dbReference type="NCBI Taxonomy" id="1890364"/>
    <lineage>
        <taxon>Eukaryota</taxon>
        <taxon>Amoebozoa</taxon>
        <taxon>Evosea</taxon>
        <taxon>Variosea</taxon>
        <taxon>Cavosteliida</taxon>
        <taxon>Cavosteliaceae</taxon>
        <taxon>Planoprotostelium</taxon>
    </lineage>
</organism>
<feature type="compositionally biased region" description="Polar residues" evidence="3">
    <location>
        <begin position="217"/>
        <end position="241"/>
    </location>
</feature>
<reference evidence="6 7" key="1">
    <citation type="journal article" date="2018" name="Genome Biol. Evol.">
        <title>Multiple Roots of Fruiting Body Formation in Amoebozoa.</title>
        <authorList>
            <person name="Hillmann F."/>
            <person name="Forbes G."/>
            <person name="Novohradska S."/>
            <person name="Ferling I."/>
            <person name="Riege K."/>
            <person name="Groth M."/>
            <person name="Westermann M."/>
            <person name="Marz M."/>
            <person name="Spaller T."/>
            <person name="Winckler T."/>
            <person name="Schaap P."/>
            <person name="Glockner G."/>
        </authorList>
    </citation>
    <scope>NUCLEOTIDE SEQUENCE [LARGE SCALE GENOMIC DNA]</scope>
    <source>
        <strain evidence="6 7">Jena</strain>
    </source>
</reference>
<comment type="caution">
    <text evidence="6">The sequence shown here is derived from an EMBL/GenBank/DDBJ whole genome shotgun (WGS) entry which is preliminary data.</text>
</comment>
<dbReference type="Gene3D" id="2.120.10.80">
    <property type="entry name" value="Kelch-type beta propeller"/>
    <property type="match status" value="2"/>
</dbReference>
<evidence type="ECO:0000259" key="4">
    <source>
        <dbReference type="PROSITE" id="PS50009"/>
    </source>
</evidence>
<dbReference type="InterPro" id="IPR006594">
    <property type="entry name" value="LisH"/>
</dbReference>
<dbReference type="Pfam" id="PF00618">
    <property type="entry name" value="RasGEF_N"/>
    <property type="match status" value="1"/>
</dbReference>
<feature type="compositionally biased region" description="Basic and acidic residues" evidence="3">
    <location>
        <begin position="1336"/>
        <end position="1346"/>
    </location>
</feature>
<dbReference type="STRING" id="1890364.A0A2P6NJI0"/>
<sequence>MTSETSSIAHVKKLIGAVDELVNHVNNEGGKVTHRYDTLMKAFAADLTPELHATLSKHAYVNYIEADQEAPSSLLSSITKDYKSPSRDEDETQPTTTPICLSAHGRDASIRISGSRSCCASSQSTNDMEGQPSTGVNQSPGRTNTFVPATKPGRRRSGRFSVMEASPSMEGNESPSKRKTSISSNQSSASNDSEPNLDSASSMDSIPKYMPKLSWGNSSLASSTDGVRSPDNLSTPPSRAPSTGELWGGYGSESQDSAGSSPIYQSASSDDVTADHIARRETFRRHSTNDQWKSQTKHAAYRPRIHTTGDVVNARMMHSAVIWEDFMFVFGGIRIAPAVRWDDIKAFHFATRTWSDPVKASAVKPKERFGHTAVVYGDSMWVFGGDQEGEFTDEEQTWRPVDYSVTVNNSPIGATTSTGFMGMLTADFHVTRSLERDRGINVVERPGPRTGHSAVLWDNCMYIFGGLLPYSTTNPNESTNEMWQFNFVAKKWTRVQYLGNQSISARHFHSAVVIGDSMYIFGGKDGATKLGDFWEFKFVSRSWVQINNSLTPGPRTNHVSVVVGENIYLCGGKTDEADAKTIEVFEFDFMFRRWYKIDTKTDEGLLYMSAVSRNGNVFFFGGVVDGDPPATVNGLSYLCLGNIDYEEEIEMDEISKVNALPKNMWEGAAMKRHPQLLAVTERMRCLNRKKSFGTFAVASRTENKEVLSSREILQVVMEYLKSVKMESVVKMIQEESSVRLVERNDKEPRLTNLLRIAHRSMKGRDSIFSTNLPQALQDYDVDPEISDIDHLRHNEEVEQIQSSWDEPDEPMYIQREKTPEGKPGLIRLGTLNKLVVDLTTQTIDPHIDMEFSRMFLSVFTRFTSPATLLEKLIERYDVKEELLDDDQWEHLPGTKIRVCQVLQLWVEKFGWDFKNEALNARLRSFIEGPLSRDGNVGVVKQLKTSLNLLLKKRNTEEEMVARGITPPEVRLPKNNLIFTPEFNINSTDELELARQLTIIDFSIFAQIQPSELYRKKWLDSDQSHLSPHVTQLCQRSKDITSWVSLSIVSGDTKRQRGRTIERFVKMAENLHRLRNFHTHFAVVRGLSHESVTSLTQTIADLTPKARAELDVQIHSMGRENGFKHYNPSESVRLPNFDHVLSEISSVEESQPDDVNNLVNFSKCRLIYESVGLLQAIQARHYNLQPVTQIMRILLNLPKRMTDDDLLEMGHRAEPRRHSVSPGIDDIGGAVCGHKPRWDSANHQLLCDRDDTVKLFDPPLWCKPGRKYNVTQGYRLEAGNGCRGGVDKYPRRRIARAPPKRTRTATRAREDPLKALQTRRHRLALFDEEYIIGNLDDRHSDEEKGMKNVDLGSPNAGKELEDFAFDPETKK</sequence>
<feature type="compositionally biased region" description="Polar residues" evidence="3">
    <location>
        <begin position="125"/>
        <end position="147"/>
    </location>
</feature>
<evidence type="ECO:0000256" key="1">
    <source>
        <dbReference type="ARBA" id="ARBA00022658"/>
    </source>
</evidence>
<dbReference type="Gene3D" id="3.30.70.80">
    <property type="entry name" value="Peptidase S8 propeptide/proteinase inhibitor I9"/>
    <property type="match status" value="1"/>
</dbReference>
<dbReference type="Gene3D" id="1.20.870.10">
    <property type="entry name" value="Son of sevenless (SoS) protein Chain: S domain 1"/>
    <property type="match status" value="1"/>
</dbReference>
<dbReference type="PANTHER" id="PTHR23113">
    <property type="entry name" value="GUANINE NUCLEOTIDE EXCHANGE FACTOR"/>
    <property type="match status" value="1"/>
</dbReference>
<dbReference type="PROSITE" id="PS50896">
    <property type="entry name" value="LISH"/>
    <property type="match status" value="1"/>
</dbReference>
<dbReference type="FunCoup" id="A0A2P6NJI0">
    <property type="interactions" value="62"/>
</dbReference>
<dbReference type="InParanoid" id="A0A2P6NJI0"/>
<feature type="compositionally biased region" description="Polar residues" evidence="3">
    <location>
        <begin position="194"/>
        <end position="204"/>
    </location>
</feature>
<dbReference type="Pfam" id="PF00617">
    <property type="entry name" value="RasGEF"/>
    <property type="match status" value="1"/>
</dbReference>
<evidence type="ECO:0000256" key="2">
    <source>
        <dbReference type="PROSITE-ProRule" id="PRU00168"/>
    </source>
</evidence>
<accession>A0A2P6NJI0</accession>
<protein>
    <recommendedName>
        <fullName evidence="8">Ras guanine nucleotide exchange factor</fullName>
    </recommendedName>
</protein>
<evidence type="ECO:0000313" key="6">
    <source>
        <dbReference type="EMBL" id="PRP84110.1"/>
    </source>
</evidence>
<evidence type="ECO:0000259" key="5">
    <source>
        <dbReference type="PROSITE" id="PS50212"/>
    </source>
</evidence>
<dbReference type="GO" id="GO:0005886">
    <property type="term" value="C:plasma membrane"/>
    <property type="evidence" value="ECO:0007669"/>
    <property type="project" value="TreeGrafter"/>
</dbReference>
<dbReference type="InterPro" id="IPR000651">
    <property type="entry name" value="Ras-like_Gua-exchang_fac_N"/>
</dbReference>
<dbReference type="Proteomes" id="UP000241769">
    <property type="component" value="Unassembled WGS sequence"/>
</dbReference>
<dbReference type="CDD" id="cd06224">
    <property type="entry name" value="REM"/>
    <property type="match status" value="1"/>
</dbReference>
<keyword evidence="7" id="KW-1185">Reference proteome</keyword>
<dbReference type="SMART" id="SM00147">
    <property type="entry name" value="RasGEF"/>
    <property type="match status" value="1"/>
</dbReference>
<feature type="region of interest" description="Disordered" evidence="3">
    <location>
        <begin position="114"/>
        <end position="205"/>
    </location>
</feature>
<feature type="compositionally biased region" description="Low complexity" evidence="3">
    <location>
        <begin position="114"/>
        <end position="124"/>
    </location>
</feature>
<dbReference type="InterPro" id="IPR008937">
    <property type="entry name" value="Ras-like_GEF"/>
</dbReference>
<dbReference type="Pfam" id="PF05922">
    <property type="entry name" value="Inhibitor_I9"/>
    <property type="match status" value="1"/>
</dbReference>
<feature type="region of interest" description="Disordered" evidence="3">
    <location>
        <begin position="1336"/>
        <end position="1370"/>
    </location>
</feature>
<dbReference type="GO" id="GO:0005085">
    <property type="term" value="F:guanyl-nucleotide exchange factor activity"/>
    <property type="evidence" value="ECO:0007669"/>
    <property type="project" value="UniProtKB-KW"/>
</dbReference>
<dbReference type="Pfam" id="PF24681">
    <property type="entry name" value="Kelch_KLHDC2_KLHL20_DRC7"/>
    <property type="match status" value="2"/>
</dbReference>
<name>A0A2P6NJI0_9EUKA</name>
<dbReference type="Gene3D" id="1.10.840.10">
    <property type="entry name" value="Ras guanine-nucleotide exchange factors catalytic domain"/>
    <property type="match status" value="1"/>
</dbReference>
<evidence type="ECO:0008006" key="8">
    <source>
        <dbReference type="Google" id="ProtNLM"/>
    </source>
</evidence>
<dbReference type="InterPro" id="IPR015915">
    <property type="entry name" value="Kelch-typ_b-propeller"/>
</dbReference>
<dbReference type="SUPFAM" id="SSF48366">
    <property type="entry name" value="Ras GEF"/>
    <property type="match status" value="1"/>
</dbReference>